<proteinExistence type="predicted"/>
<dbReference type="AlphaFoldDB" id="H1Q425"/>
<dbReference type="STRING" id="883158.HMPREF9140_01663"/>
<gene>
    <name evidence="1" type="ORF">HMPREF9140_01663</name>
</gene>
<evidence type="ECO:0008006" key="3">
    <source>
        <dbReference type="Google" id="ProtNLM"/>
    </source>
</evidence>
<reference evidence="1 2" key="1">
    <citation type="submission" date="2011-12" db="EMBL/GenBank/DDBJ databases">
        <title>The Genome Sequence of Prevotella micans F0438.</title>
        <authorList>
            <consortium name="The Broad Institute Genome Sequencing Platform"/>
            <person name="Earl A."/>
            <person name="Ward D."/>
            <person name="Feldgarden M."/>
            <person name="Gevers D."/>
            <person name="Izard J."/>
            <person name="Baranova O.V."/>
            <person name="Blanton J.M."/>
            <person name="Wade W.G."/>
            <person name="Dewhirst F.E."/>
            <person name="Young S.K."/>
            <person name="Zeng Q."/>
            <person name="Gargeya S."/>
            <person name="Fitzgerald M."/>
            <person name="Haas B."/>
            <person name="Abouelleil A."/>
            <person name="Alvarado L."/>
            <person name="Arachchi H.M."/>
            <person name="Berlin A."/>
            <person name="Chapman S.B."/>
            <person name="Gearin G."/>
            <person name="Goldberg J."/>
            <person name="Griggs A."/>
            <person name="Gujja S."/>
            <person name="Hansen M."/>
            <person name="Heiman D."/>
            <person name="Howarth C."/>
            <person name="Larimer J."/>
            <person name="Lui A."/>
            <person name="MacDonald P.J.P."/>
            <person name="McCowen C."/>
            <person name="Montmayeur A."/>
            <person name="Murphy C."/>
            <person name="Neiman D."/>
            <person name="Pearson M."/>
            <person name="Priest M."/>
            <person name="Roberts A."/>
            <person name="Saif S."/>
            <person name="Shea T."/>
            <person name="Sisk P."/>
            <person name="Stolte C."/>
            <person name="Sykes S."/>
            <person name="Wortman J."/>
            <person name="Nusbaum C."/>
            <person name="Birren B."/>
        </authorList>
    </citation>
    <scope>NUCLEOTIDE SEQUENCE [LARGE SCALE GENOMIC DNA]</scope>
    <source>
        <strain evidence="1 2">F0438</strain>
    </source>
</reference>
<dbReference type="EMBL" id="AGWK01000044">
    <property type="protein sequence ID" value="EHO67946.1"/>
    <property type="molecule type" value="Genomic_DNA"/>
</dbReference>
<dbReference type="HOGENOM" id="CLU_438603_0_0_10"/>
<sequence length="569" mass="63646">MFQIRNKTVSAFALCAIAVFGLYGCGSDNIVDNGKDKEGQEQELPKVLFTGGLGNEETKSRTGGVEDATKLDFVWTANDYKYFFVDLGSPQNAPVNWKAAKYMTPIEKDAGNDKIIKKASFYYEDIPLTNQNYTYALRYVGGSNNPNQVRIKNIQKQTGDAGFADQLGENGDCFIGYASGWHTISLKKPDGSWFYPYINYYFNPNGGYTYRGQSYQAGHKASYISFMVYNLKGEMKNTYISQVKITADQGINGTRPFSEAGIDLTTRPSNSLNKYIRLEISNGLSIAANRADARKKAAVMVAFPGEYTNVQVEIKILDPVSGTVFGIKRNYAKMKLEEGKNLPLYFSLDIPDFGQNFETYHMWGAKDYYWMPSSPLPTPHNWVITGGVGSIAAPAAPNDVWPKLDTDTRWYEKDYYEVQSGTVDYTSDVPKPNDASYILTQDCYWDNETTYTIDGHLFKGLLWIPKIIKGHATAYDGNDWSGASPSSGHEKTVKTGVHNVSGYFALPALGWWVDGALSNVGKEGRYWLWDCDPDNTNDNAYSVYFNSQKIIIQHDTPKKYGCLSMPKGN</sequence>
<dbReference type="Proteomes" id="UP000016023">
    <property type="component" value="Unassembled WGS sequence"/>
</dbReference>
<protein>
    <recommendedName>
        <fullName evidence="3">Lipoprotein</fullName>
    </recommendedName>
</protein>
<dbReference type="PROSITE" id="PS51257">
    <property type="entry name" value="PROKAR_LIPOPROTEIN"/>
    <property type="match status" value="1"/>
</dbReference>
<comment type="caution">
    <text evidence="1">The sequence shown here is derived from an EMBL/GenBank/DDBJ whole genome shotgun (WGS) entry which is preliminary data.</text>
</comment>
<evidence type="ECO:0000313" key="1">
    <source>
        <dbReference type="EMBL" id="EHO67946.1"/>
    </source>
</evidence>
<name>H1Q425_9BACT</name>
<evidence type="ECO:0000313" key="2">
    <source>
        <dbReference type="Proteomes" id="UP000016023"/>
    </source>
</evidence>
<dbReference type="RefSeq" id="WP_006953190.1">
    <property type="nucleotide sequence ID" value="NZ_JH594523.1"/>
</dbReference>
<accession>H1Q425</accession>
<organism evidence="1 2">
    <name type="scientific">Prevotella micans F0438</name>
    <dbReference type="NCBI Taxonomy" id="883158"/>
    <lineage>
        <taxon>Bacteria</taxon>
        <taxon>Pseudomonadati</taxon>
        <taxon>Bacteroidota</taxon>
        <taxon>Bacteroidia</taxon>
        <taxon>Bacteroidales</taxon>
        <taxon>Prevotellaceae</taxon>
        <taxon>Prevotella</taxon>
    </lineage>
</organism>
<dbReference type="PATRIC" id="fig|883158.3.peg.1666"/>
<keyword evidence="2" id="KW-1185">Reference proteome</keyword>